<accession>A0A976FN81</accession>
<sequence length="85" mass="9152">MGKTCGLICGLHLRLVPVLAPASPLPLDEPRLLRASREDDDRRSAPEPEPAHANAASITSRLPLREGREFADGTELATCELALKP</sequence>
<protein>
    <recommendedName>
        <fullName evidence="5">Secreted protein</fullName>
    </recommendedName>
</protein>
<reference evidence="3 4" key="1">
    <citation type="journal article" date="2021" name="Genome Biol.">
        <title>AFLAP: assembly-free linkage analysis pipeline using k-mers from genome sequencing data.</title>
        <authorList>
            <person name="Fletcher K."/>
            <person name="Zhang L."/>
            <person name="Gil J."/>
            <person name="Han R."/>
            <person name="Cavanaugh K."/>
            <person name="Michelmore R."/>
        </authorList>
    </citation>
    <scope>NUCLEOTIDE SEQUENCE [LARGE SCALE GENOMIC DNA]</scope>
    <source>
        <strain evidence="3 4">SF5</strain>
    </source>
</reference>
<feature type="compositionally biased region" description="Basic and acidic residues" evidence="1">
    <location>
        <begin position="28"/>
        <end position="50"/>
    </location>
</feature>
<dbReference type="GeneID" id="94351788"/>
<keyword evidence="4" id="KW-1185">Reference proteome</keyword>
<proteinExistence type="predicted"/>
<dbReference type="EMBL" id="SHOA02000007">
    <property type="protein sequence ID" value="TDH69848.1"/>
    <property type="molecule type" value="Genomic_DNA"/>
</dbReference>
<evidence type="ECO:0000313" key="4">
    <source>
        <dbReference type="Proteomes" id="UP000294530"/>
    </source>
</evidence>
<evidence type="ECO:0000256" key="2">
    <source>
        <dbReference type="SAM" id="SignalP"/>
    </source>
</evidence>
<feature type="signal peptide" evidence="2">
    <location>
        <begin position="1"/>
        <end position="20"/>
    </location>
</feature>
<gene>
    <name evidence="3" type="ORF">CCR75_008062</name>
</gene>
<evidence type="ECO:0000313" key="3">
    <source>
        <dbReference type="EMBL" id="TDH69848.1"/>
    </source>
</evidence>
<feature type="chain" id="PRO_5037447376" description="Secreted protein" evidence="2">
    <location>
        <begin position="21"/>
        <end position="85"/>
    </location>
</feature>
<dbReference type="Proteomes" id="UP000294530">
    <property type="component" value="Unassembled WGS sequence"/>
</dbReference>
<dbReference type="KEGG" id="blac:94351788"/>
<keyword evidence="2" id="KW-0732">Signal</keyword>
<name>A0A976FN81_BRELC</name>
<organism evidence="3 4">
    <name type="scientific">Bremia lactucae</name>
    <name type="common">Lettuce downy mildew</name>
    <dbReference type="NCBI Taxonomy" id="4779"/>
    <lineage>
        <taxon>Eukaryota</taxon>
        <taxon>Sar</taxon>
        <taxon>Stramenopiles</taxon>
        <taxon>Oomycota</taxon>
        <taxon>Peronosporomycetes</taxon>
        <taxon>Peronosporales</taxon>
        <taxon>Peronosporaceae</taxon>
        <taxon>Bremia</taxon>
    </lineage>
</organism>
<dbReference type="RefSeq" id="XP_067819347.1">
    <property type="nucleotide sequence ID" value="XM_067966117.1"/>
</dbReference>
<feature type="region of interest" description="Disordered" evidence="1">
    <location>
        <begin position="22"/>
        <end position="64"/>
    </location>
</feature>
<evidence type="ECO:0000256" key="1">
    <source>
        <dbReference type="SAM" id="MobiDB-lite"/>
    </source>
</evidence>
<dbReference type="AlphaFoldDB" id="A0A976FN81"/>
<evidence type="ECO:0008006" key="5">
    <source>
        <dbReference type="Google" id="ProtNLM"/>
    </source>
</evidence>
<comment type="caution">
    <text evidence="3">The sequence shown here is derived from an EMBL/GenBank/DDBJ whole genome shotgun (WGS) entry which is preliminary data.</text>
</comment>